<accession>A0ABS1DKR7</accession>
<dbReference type="RefSeq" id="WP_200342449.1">
    <property type="nucleotide sequence ID" value="NZ_NRRL01000074.1"/>
</dbReference>
<evidence type="ECO:0000313" key="3">
    <source>
        <dbReference type="Proteomes" id="UP001296873"/>
    </source>
</evidence>
<protein>
    <submittedName>
        <fullName evidence="2">Uncharacterized protein</fullName>
    </submittedName>
</protein>
<keyword evidence="3" id="KW-1185">Reference proteome</keyword>
<proteinExistence type="predicted"/>
<reference evidence="2 3" key="1">
    <citation type="journal article" date="2020" name="Microorganisms">
        <title>Osmotic Adaptation and Compatible Solute Biosynthesis of Phototrophic Bacteria as Revealed from Genome Analyses.</title>
        <authorList>
            <person name="Imhoff J.F."/>
            <person name="Rahn T."/>
            <person name="Kunzel S."/>
            <person name="Keller A."/>
            <person name="Neulinger S.C."/>
        </authorList>
    </citation>
    <scope>NUCLEOTIDE SEQUENCE [LARGE SCALE GENOMIC DNA]</scope>
    <source>
        <strain evidence="2 3">DSM 9895</strain>
    </source>
</reference>
<dbReference type="Proteomes" id="UP001296873">
    <property type="component" value="Unassembled WGS sequence"/>
</dbReference>
<evidence type="ECO:0000256" key="1">
    <source>
        <dbReference type="SAM" id="MobiDB-lite"/>
    </source>
</evidence>
<comment type="caution">
    <text evidence="2">The sequence shown here is derived from an EMBL/GenBank/DDBJ whole genome shotgun (WGS) entry which is preliminary data.</text>
</comment>
<name>A0ABS1DKR7_9PROT</name>
<gene>
    <name evidence="2" type="ORF">CKO28_18850</name>
</gene>
<sequence length="109" mass="12552">MSDIEQLYRTIEANAVARMTPEQLEAYKAYPRELVRNMINLGATARMNEVRALVSPPDDARTAARKRRNGERNDRLEVETRCATYALIQSVSREQARRIVANFGKSRRQ</sequence>
<dbReference type="EMBL" id="NRRL01000074">
    <property type="protein sequence ID" value="MBK1670098.1"/>
    <property type="molecule type" value="Genomic_DNA"/>
</dbReference>
<evidence type="ECO:0000313" key="2">
    <source>
        <dbReference type="EMBL" id="MBK1670098.1"/>
    </source>
</evidence>
<organism evidence="2 3">
    <name type="scientific">Rhodovibrio sodomensis</name>
    <dbReference type="NCBI Taxonomy" id="1088"/>
    <lineage>
        <taxon>Bacteria</taxon>
        <taxon>Pseudomonadati</taxon>
        <taxon>Pseudomonadota</taxon>
        <taxon>Alphaproteobacteria</taxon>
        <taxon>Rhodospirillales</taxon>
        <taxon>Rhodovibrionaceae</taxon>
        <taxon>Rhodovibrio</taxon>
    </lineage>
</organism>
<feature type="region of interest" description="Disordered" evidence="1">
    <location>
        <begin position="55"/>
        <end position="75"/>
    </location>
</feature>